<protein>
    <submittedName>
        <fullName evidence="4">Uncharacterized protein</fullName>
    </submittedName>
</protein>
<evidence type="ECO:0000259" key="3">
    <source>
        <dbReference type="Pfam" id="PF22124"/>
    </source>
</evidence>
<dbReference type="InterPro" id="IPR008928">
    <property type="entry name" value="6-hairpin_glycosidase_sf"/>
</dbReference>
<dbReference type="PANTHER" id="PTHR31084:SF0">
    <property type="entry name" value="ALPHA-L-FUCOSIDASE 2"/>
    <property type="match status" value="1"/>
</dbReference>
<dbReference type="Proteomes" id="UP000192678">
    <property type="component" value="Unassembled WGS sequence"/>
</dbReference>
<feature type="chain" id="PRO_5012642071" evidence="1">
    <location>
        <begin position="22"/>
        <end position="737"/>
    </location>
</feature>
<evidence type="ECO:0000259" key="2">
    <source>
        <dbReference type="Pfam" id="PF18961"/>
    </source>
</evidence>
<proteinExistence type="predicted"/>
<keyword evidence="1" id="KW-0732">Signal</keyword>
<dbReference type="EMBL" id="FWYB01000008">
    <property type="protein sequence ID" value="SMD02015.1"/>
    <property type="molecule type" value="Genomic_DNA"/>
</dbReference>
<dbReference type="RefSeq" id="WP_084290359.1">
    <property type="nucleotide sequence ID" value="NZ_FWYB01000008.1"/>
</dbReference>
<dbReference type="Pfam" id="PF22124">
    <property type="entry name" value="Glyco_hydro_95_cat"/>
    <property type="match status" value="1"/>
</dbReference>
<dbReference type="InterPro" id="IPR054363">
    <property type="entry name" value="GH95_cat"/>
</dbReference>
<evidence type="ECO:0000256" key="1">
    <source>
        <dbReference type="SAM" id="SignalP"/>
    </source>
</evidence>
<dbReference type="OrthoDB" id="101302at2"/>
<dbReference type="Gene3D" id="1.50.10.10">
    <property type="match status" value="1"/>
</dbReference>
<dbReference type="GO" id="GO:0004560">
    <property type="term" value="F:alpha-L-fucosidase activity"/>
    <property type="evidence" value="ECO:0007669"/>
    <property type="project" value="TreeGrafter"/>
</dbReference>
<feature type="signal peptide" evidence="1">
    <location>
        <begin position="1"/>
        <end position="21"/>
    </location>
</feature>
<dbReference type="SUPFAM" id="SSF48208">
    <property type="entry name" value="Six-hairpin glycosidases"/>
    <property type="match status" value="1"/>
</dbReference>
<reference evidence="4 5" key="1">
    <citation type="submission" date="2017-04" db="EMBL/GenBank/DDBJ databases">
        <authorList>
            <person name="Afonso C.L."/>
            <person name="Miller P.J."/>
            <person name="Scott M.A."/>
            <person name="Spackman E."/>
            <person name="Goraichik I."/>
            <person name="Dimitrov K.M."/>
            <person name="Suarez D.L."/>
            <person name="Swayne D.E."/>
        </authorList>
    </citation>
    <scope>NUCLEOTIDE SEQUENCE [LARGE SCALE GENOMIC DNA]</scope>
    <source>
        <strain evidence="4 5">DSM 19625</strain>
    </source>
</reference>
<evidence type="ECO:0000313" key="4">
    <source>
        <dbReference type="EMBL" id="SMD02015.1"/>
    </source>
</evidence>
<dbReference type="InterPro" id="IPR012341">
    <property type="entry name" value="6hp_glycosidase-like_sf"/>
</dbReference>
<name>A0A1W2DWQ7_9SPHI</name>
<keyword evidence="5" id="KW-1185">Reference proteome</keyword>
<organism evidence="4 5">
    <name type="scientific">Pedobacter nyackensis</name>
    <dbReference type="NCBI Taxonomy" id="475255"/>
    <lineage>
        <taxon>Bacteria</taxon>
        <taxon>Pseudomonadati</taxon>
        <taxon>Bacteroidota</taxon>
        <taxon>Sphingobacteriia</taxon>
        <taxon>Sphingobacteriales</taxon>
        <taxon>Sphingobacteriaceae</taxon>
        <taxon>Pedobacter</taxon>
    </lineage>
</organism>
<gene>
    <name evidence="4" type="ORF">SAMN04488101_108240</name>
</gene>
<sequence>MIKKIFVFHLFITLFVSTASAQKTSLDDYNIQWGTPGGNSQGSMPIGNGDIGANVWVEANGDLVFYVSKTDAWDDIGRLVKLGKVRLSMTPNLFNEKKVLQELKLRQGEIHITYGDAKIRFWIDANNPVIQVDVSSKKPMSVQVTYENWRKKRRQLLGAEQAGVWGFGSLQVSGDCEKIVYEEADSLMFNNSDKIVAYHHNSSSIWDRNLSTQALLEFENKSADPLLNRNFGLMIQGTGMKNISDTVLTSKKALHNFQISIFPLTRMGSVAQWKQTLFTNAKSIQAVSIAKREVAHKAWWSEFWNRSYIFITAKDSANRKEAETVTQGYILQRFMNACSGRGNSPIKFNGSIFNVDTYNRNDERKNMNADFRAWGGCYWWQNTRLPYWSMLASGDFELMKPLFSMYMKALSLRKAATKKYYGHAGAFFPETINFWGTYPDGDYGCNRENVKDGYAKNPFVRYYWQSGLELSLMMLDYYSFSKDSQFAKNTLVPFVSEILSFYDQHWKRGQDGKILFDPAMALETFHSAVNPLPEIVGITVVAGKMLHLPVQFVGKEKKEEWTKLVKDLPALPTRIVGNDTLLAPAHKYSNKANVENPEMYAVFPYRMFTVGKPNVEMARKTFAAKTHKENKGWQQNSIQAAFLGLPEESKKMVVESFSTWDKNFRFPAFWGPNYDWTPDQCHGSVAMIALQRMLLQYENDDVKLLPAWVKEWDVHFKLIGPGNKSYEGTVKDGTLVL</sequence>
<feature type="domain" description="Glycosyl hydrolase family 95 catalytic" evidence="3">
    <location>
        <begin position="373"/>
        <end position="525"/>
    </location>
</feature>
<dbReference type="GO" id="GO:0005975">
    <property type="term" value="P:carbohydrate metabolic process"/>
    <property type="evidence" value="ECO:0007669"/>
    <property type="project" value="InterPro"/>
</dbReference>
<dbReference type="Gene3D" id="2.70.98.50">
    <property type="entry name" value="putative glycoside hydrolase family protein from bacillus halodurans"/>
    <property type="match status" value="1"/>
</dbReference>
<dbReference type="STRING" id="475255.SAMN04488101_108240"/>
<feature type="domain" description="DUF5703" evidence="2">
    <location>
        <begin position="33"/>
        <end position="309"/>
    </location>
</feature>
<dbReference type="PANTHER" id="PTHR31084">
    <property type="entry name" value="ALPHA-L-FUCOSIDASE 2"/>
    <property type="match status" value="1"/>
</dbReference>
<dbReference type="AlphaFoldDB" id="A0A1W2DWQ7"/>
<dbReference type="Pfam" id="PF18961">
    <property type="entry name" value="DUF5703_N"/>
    <property type="match status" value="1"/>
</dbReference>
<accession>A0A1W2DWQ7</accession>
<evidence type="ECO:0000313" key="5">
    <source>
        <dbReference type="Proteomes" id="UP000192678"/>
    </source>
</evidence>
<dbReference type="InterPro" id="IPR043757">
    <property type="entry name" value="DUF5703_N"/>
</dbReference>